<dbReference type="Gene3D" id="1.10.260.40">
    <property type="entry name" value="lambda repressor-like DNA-binding domains"/>
    <property type="match status" value="1"/>
</dbReference>
<dbReference type="InterPro" id="IPR028082">
    <property type="entry name" value="Peripla_BP_I"/>
</dbReference>
<dbReference type="Pfam" id="PF00356">
    <property type="entry name" value="LacI"/>
    <property type="match status" value="1"/>
</dbReference>
<evidence type="ECO:0000313" key="6">
    <source>
        <dbReference type="EMBL" id="QOR70205.1"/>
    </source>
</evidence>
<dbReference type="PANTHER" id="PTHR30146:SF148">
    <property type="entry name" value="HTH-TYPE TRANSCRIPTIONAL REPRESSOR PURR-RELATED"/>
    <property type="match status" value="1"/>
</dbReference>
<dbReference type="SUPFAM" id="SSF53822">
    <property type="entry name" value="Periplasmic binding protein-like I"/>
    <property type="match status" value="1"/>
</dbReference>
<keyword evidence="4" id="KW-0804">Transcription</keyword>
<accession>A0A7M1SRT5</accession>
<dbReference type="PANTHER" id="PTHR30146">
    <property type="entry name" value="LACI-RELATED TRANSCRIPTIONAL REPRESSOR"/>
    <property type="match status" value="1"/>
</dbReference>
<proteinExistence type="predicted"/>
<dbReference type="SUPFAM" id="SSF47413">
    <property type="entry name" value="lambda repressor-like DNA-binding domains"/>
    <property type="match status" value="1"/>
</dbReference>
<keyword evidence="2" id="KW-0805">Transcription regulation</keyword>
<keyword evidence="7" id="KW-1185">Reference proteome</keyword>
<evidence type="ECO:0000259" key="5">
    <source>
        <dbReference type="PROSITE" id="PS50932"/>
    </source>
</evidence>
<dbReference type="PROSITE" id="PS00356">
    <property type="entry name" value="HTH_LACI_1"/>
    <property type="match status" value="1"/>
</dbReference>
<dbReference type="InterPro" id="IPR046335">
    <property type="entry name" value="LacI/GalR-like_sensor"/>
</dbReference>
<dbReference type="GO" id="GO:0000976">
    <property type="term" value="F:transcription cis-regulatory region binding"/>
    <property type="evidence" value="ECO:0007669"/>
    <property type="project" value="TreeGrafter"/>
</dbReference>
<evidence type="ECO:0000313" key="7">
    <source>
        <dbReference type="Proteomes" id="UP000593758"/>
    </source>
</evidence>
<name>A0A7M1SRT5_9MICO</name>
<dbReference type="InterPro" id="IPR000843">
    <property type="entry name" value="HTH_LacI"/>
</dbReference>
<dbReference type="PRINTS" id="PR00036">
    <property type="entry name" value="HTHLACI"/>
</dbReference>
<dbReference type="KEGG" id="halt:IM660_16570"/>
<dbReference type="GO" id="GO:0003700">
    <property type="term" value="F:DNA-binding transcription factor activity"/>
    <property type="evidence" value="ECO:0007669"/>
    <property type="project" value="TreeGrafter"/>
</dbReference>
<dbReference type="Proteomes" id="UP000593758">
    <property type="component" value="Chromosome"/>
</dbReference>
<dbReference type="PROSITE" id="PS50932">
    <property type="entry name" value="HTH_LACI_2"/>
    <property type="match status" value="1"/>
</dbReference>
<dbReference type="SMART" id="SM00354">
    <property type="entry name" value="HTH_LACI"/>
    <property type="match status" value="1"/>
</dbReference>
<dbReference type="EMBL" id="CP063169">
    <property type="protein sequence ID" value="QOR70205.1"/>
    <property type="molecule type" value="Genomic_DNA"/>
</dbReference>
<feature type="domain" description="HTH lacI-type" evidence="5">
    <location>
        <begin position="1"/>
        <end position="55"/>
    </location>
</feature>
<dbReference type="CDD" id="cd01392">
    <property type="entry name" value="HTH_LacI"/>
    <property type="match status" value="1"/>
</dbReference>
<organism evidence="6 7">
    <name type="scientific">Ruania alkalisoli</name>
    <dbReference type="NCBI Taxonomy" id="2779775"/>
    <lineage>
        <taxon>Bacteria</taxon>
        <taxon>Bacillati</taxon>
        <taxon>Actinomycetota</taxon>
        <taxon>Actinomycetes</taxon>
        <taxon>Micrococcales</taxon>
        <taxon>Ruaniaceae</taxon>
        <taxon>Ruania</taxon>
    </lineage>
</organism>
<dbReference type="Pfam" id="PF13377">
    <property type="entry name" value="Peripla_BP_3"/>
    <property type="match status" value="1"/>
</dbReference>
<gene>
    <name evidence="6" type="ORF">IM660_16570</name>
</gene>
<protein>
    <submittedName>
        <fullName evidence="6">LacI family DNA-binding transcriptional regulator</fullName>
    </submittedName>
</protein>
<evidence type="ECO:0000256" key="2">
    <source>
        <dbReference type="ARBA" id="ARBA00023015"/>
    </source>
</evidence>
<evidence type="ECO:0000256" key="3">
    <source>
        <dbReference type="ARBA" id="ARBA00023125"/>
    </source>
</evidence>
<dbReference type="Gene3D" id="3.40.50.2300">
    <property type="match status" value="2"/>
</dbReference>
<evidence type="ECO:0000256" key="4">
    <source>
        <dbReference type="ARBA" id="ARBA00023163"/>
    </source>
</evidence>
<evidence type="ECO:0000256" key="1">
    <source>
        <dbReference type="ARBA" id="ARBA00022491"/>
    </source>
</evidence>
<sequence length="349" mass="37336">MTMRDVAQRAGVSAGTVSRVLNGHENVAGPLRDRVLAAVRETGYATDRAGRVRSQRSGERVHEIGFLLSLPYLAHQDGGLMSPFWAHILQGAQAEAHRSGASVTYEALPGDARVLPQREEGPRRFGSALLTGSAPPDLVRSMLASGLPLVLVDNYLPSLEVDSILANYAYGSELAVTVLLEYGHRDIAFVGGPLQQEGGIRHAVSTVELRAVGYRNALAQFGVPFRPQITETCDLTPDGGYQAMRRLLQADQHFSAVFCANDPTASGVLRALAEAGLEVPRDVSVVGCDDELGAVMAPPLTTVRLDKQAMGAEAVRRLQYRRDNPTAAPVTIMTPVELVNRASVATPPA</sequence>
<dbReference type="InterPro" id="IPR010982">
    <property type="entry name" value="Lambda_DNA-bd_dom_sf"/>
</dbReference>
<reference evidence="6 7" key="1">
    <citation type="submission" date="2020-10" db="EMBL/GenBank/DDBJ databases">
        <title>Haloactinobacterium sp. RN3S43, a bacterium isolated from saline soil.</title>
        <authorList>
            <person name="Sun J.-Q."/>
        </authorList>
    </citation>
    <scope>NUCLEOTIDE SEQUENCE [LARGE SCALE GENOMIC DNA]</scope>
    <source>
        <strain evidence="6 7">RN3S43</strain>
    </source>
</reference>
<keyword evidence="3 6" id="KW-0238">DNA-binding</keyword>
<dbReference type="CDD" id="cd06267">
    <property type="entry name" value="PBP1_LacI_sugar_binding-like"/>
    <property type="match status" value="1"/>
</dbReference>
<keyword evidence="1" id="KW-0678">Repressor</keyword>
<dbReference type="AlphaFoldDB" id="A0A7M1SRT5"/>